<comment type="caution">
    <text evidence="2">The sequence shown here is derived from an EMBL/GenBank/DDBJ whole genome shotgun (WGS) entry which is preliminary data.</text>
</comment>
<dbReference type="AlphaFoldDB" id="A0AA37WS89"/>
<dbReference type="EMBL" id="BSPL01000008">
    <property type="protein sequence ID" value="GLS68953.1"/>
    <property type="molecule type" value="Genomic_DNA"/>
</dbReference>
<dbReference type="Proteomes" id="UP001157440">
    <property type="component" value="Unassembled WGS sequence"/>
</dbReference>
<reference evidence="3" key="1">
    <citation type="journal article" date="2019" name="Int. J. Syst. Evol. Microbiol.">
        <title>The Global Catalogue of Microorganisms (GCM) 10K type strain sequencing project: providing services to taxonomists for standard genome sequencing and annotation.</title>
        <authorList>
            <consortium name="The Broad Institute Genomics Platform"/>
            <consortium name="The Broad Institute Genome Sequencing Center for Infectious Disease"/>
            <person name="Wu L."/>
            <person name="Ma J."/>
        </authorList>
    </citation>
    <scope>NUCLEOTIDE SEQUENCE [LARGE SCALE GENOMIC DNA]</scope>
    <source>
        <strain evidence="3">NBRC 103632</strain>
    </source>
</reference>
<sequence>MWIGLKTAAIMSRATPSETTGADRLPGPSPLGPGPLGPRILLAFSRSRDGASAVEFAIVALPFLALVGATLEAGITYFAQEILQQAVTDAGRQIYTGQFQANNAGVTNSTTLLNNFRTAMCSPGGKPRVTLFPCANVRISITKAASFDTAAPVQATAINPNTGVSDWNAGFASYTCARASDVIVVQAAVDMPVFFPLLGAAKATLPNGRRVLQAAAVFQVEPFTSTNACPSSS</sequence>
<organism evidence="2 3">
    <name type="scientific">Methylobacterium tardum</name>
    <dbReference type="NCBI Taxonomy" id="374432"/>
    <lineage>
        <taxon>Bacteria</taxon>
        <taxon>Pseudomonadati</taxon>
        <taxon>Pseudomonadota</taxon>
        <taxon>Alphaproteobacteria</taxon>
        <taxon>Hyphomicrobiales</taxon>
        <taxon>Methylobacteriaceae</taxon>
        <taxon>Methylobacterium</taxon>
    </lineage>
</organism>
<feature type="domain" description="TadE-like" evidence="1">
    <location>
        <begin position="50"/>
        <end position="92"/>
    </location>
</feature>
<dbReference type="Pfam" id="PF07811">
    <property type="entry name" value="TadE"/>
    <property type="match status" value="1"/>
</dbReference>
<evidence type="ECO:0000313" key="3">
    <source>
        <dbReference type="Proteomes" id="UP001157440"/>
    </source>
</evidence>
<evidence type="ECO:0000259" key="1">
    <source>
        <dbReference type="Pfam" id="PF07811"/>
    </source>
</evidence>
<keyword evidence="3" id="KW-1185">Reference proteome</keyword>
<accession>A0AA37WS89</accession>
<name>A0AA37WS89_9HYPH</name>
<dbReference type="InterPro" id="IPR012495">
    <property type="entry name" value="TadE-like_dom"/>
</dbReference>
<gene>
    <name evidence="2" type="ORF">GCM10007890_09650</name>
</gene>
<proteinExistence type="predicted"/>
<protein>
    <submittedName>
        <fullName evidence="2">Pilus biosynthesis protein TadE</fullName>
    </submittedName>
</protein>
<evidence type="ECO:0000313" key="2">
    <source>
        <dbReference type="EMBL" id="GLS68953.1"/>
    </source>
</evidence>